<keyword evidence="10" id="KW-1185">Reference proteome</keyword>
<keyword evidence="5" id="KW-0539">Nucleus</keyword>
<feature type="compositionally biased region" description="Acidic residues" evidence="7">
    <location>
        <begin position="188"/>
        <end position="203"/>
    </location>
</feature>
<keyword evidence="3" id="KW-0805">Transcription regulation</keyword>
<dbReference type="AlphaFoldDB" id="A0A9P3HGV4"/>
<dbReference type="FunFam" id="1.10.20.10:FF:000061">
    <property type="entry name" value="TFIID subunit"/>
    <property type="match status" value="1"/>
</dbReference>
<dbReference type="CDD" id="cd08048">
    <property type="entry name" value="HFD_TAF11"/>
    <property type="match status" value="1"/>
</dbReference>
<feature type="compositionally biased region" description="Basic and acidic residues" evidence="7">
    <location>
        <begin position="51"/>
        <end position="62"/>
    </location>
</feature>
<dbReference type="InterPro" id="IPR006809">
    <property type="entry name" value="TAFII28_dom"/>
</dbReference>
<feature type="region of interest" description="Disordered" evidence="7">
    <location>
        <begin position="31"/>
        <end position="213"/>
    </location>
</feature>
<evidence type="ECO:0000256" key="7">
    <source>
        <dbReference type="SAM" id="MobiDB-lite"/>
    </source>
</evidence>
<dbReference type="PANTHER" id="PTHR13218:SF8">
    <property type="entry name" value="TRANSCRIPTION INITIATION FACTOR TFIID SUBUNIT 11"/>
    <property type="match status" value="1"/>
</dbReference>
<dbReference type="InterPro" id="IPR045127">
    <property type="entry name" value="TAF11-like"/>
</dbReference>
<dbReference type="SUPFAM" id="SSF47113">
    <property type="entry name" value="Histone-fold"/>
    <property type="match status" value="1"/>
</dbReference>
<dbReference type="GO" id="GO:0051123">
    <property type="term" value="P:RNA polymerase II preinitiation complex assembly"/>
    <property type="evidence" value="ECO:0007669"/>
    <property type="project" value="InterPro"/>
</dbReference>
<dbReference type="GO" id="GO:0005669">
    <property type="term" value="C:transcription factor TFIID complex"/>
    <property type="evidence" value="ECO:0007669"/>
    <property type="project" value="InterPro"/>
</dbReference>
<evidence type="ECO:0000256" key="5">
    <source>
        <dbReference type="ARBA" id="ARBA00023242"/>
    </source>
</evidence>
<dbReference type="PANTHER" id="PTHR13218">
    <property type="entry name" value="TRANSCRIPTION INITIATION FACTOR TFIID SUBUNIT 11-RELATED"/>
    <property type="match status" value="1"/>
</dbReference>
<evidence type="ECO:0000313" key="9">
    <source>
        <dbReference type="EMBL" id="GJJ76341.1"/>
    </source>
</evidence>
<evidence type="ECO:0000256" key="3">
    <source>
        <dbReference type="ARBA" id="ARBA00023015"/>
    </source>
</evidence>
<protein>
    <recommendedName>
        <fullName evidence="6">Transcription initiation factor TFIID subunit 11</fullName>
    </recommendedName>
</protein>
<dbReference type="OrthoDB" id="28335at2759"/>
<name>A0A9P3HGV4_9FUNG</name>
<comment type="subcellular location">
    <subcellularLocation>
        <location evidence="1">Nucleus</location>
    </subcellularLocation>
</comment>
<feature type="compositionally biased region" description="Polar residues" evidence="7">
    <location>
        <begin position="102"/>
        <end position="116"/>
    </location>
</feature>
<evidence type="ECO:0000313" key="10">
    <source>
        <dbReference type="Proteomes" id="UP000827284"/>
    </source>
</evidence>
<dbReference type="EMBL" id="BQFW01000012">
    <property type="protein sequence ID" value="GJJ76341.1"/>
    <property type="molecule type" value="Genomic_DNA"/>
</dbReference>
<sequence length="332" mass="36345">MEDHTASSRRPVYSDTVAAAPIHSAVVPGLKKRKNAVAPSLPKPKKQKLRRNLDNIIARKELPNVPAAGGVNKSGQRMVKGPYKKREKKDKDGKKIQANAPAGTSQTGANGGLTETGSSGAAVAGVKARKGASTGVKVSNVSADNASMRAESNLTPQERAEHDGRTGLISESDAHAAPAEGGENAEVKDDEDDDHEEEPEYSEFEWNQEASSRGRSKDDLKALLDCFSEEQLQRYEVYRRSVLSRNTVKKLVGTILNQQVTQTMAFVVAGFCKVFVGEMVEKAREVMDDWGETGAIRPEHLREAQRRYRKSEVQHGTGVKTVSGYKRRLFCR</sequence>
<comment type="similarity">
    <text evidence="2">Belongs to the TAF11 family.</text>
</comment>
<accession>A0A9P3HGV4</accession>
<evidence type="ECO:0000259" key="8">
    <source>
        <dbReference type="Pfam" id="PF04719"/>
    </source>
</evidence>
<dbReference type="Gene3D" id="1.10.20.10">
    <property type="entry name" value="Histone, subunit A"/>
    <property type="match status" value="1"/>
</dbReference>
<reference evidence="9" key="2">
    <citation type="journal article" date="2022" name="Microbiol. Resour. Announc.">
        <title>Whole-Genome Sequence of Entomortierella parvispora E1425, a Mucoromycotan Fungus Associated with Burkholderiaceae-Related Endosymbiotic Bacteria.</title>
        <authorList>
            <person name="Herlambang A."/>
            <person name="Guo Y."/>
            <person name="Takashima Y."/>
            <person name="Narisawa K."/>
            <person name="Ohta H."/>
            <person name="Nishizawa T."/>
        </authorList>
    </citation>
    <scope>NUCLEOTIDE SEQUENCE</scope>
    <source>
        <strain evidence="9">E1425</strain>
    </source>
</reference>
<dbReference type="GO" id="GO:0046982">
    <property type="term" value="F:protein heterodimerization activity"/>
    <property type="evidence" value="ECO:0007669"/>
    <property type="project" value="InterPro"/>
</dbReference>
<dbReference type="GO" id="GO:0016251">
    <property type="term" value="F:RNA polymerase II general transcription initiation factor activity"/>
    <property type="evidence" value="ECO:0007669"/>
    <property type="project" value="TreeGrafter"/>
</dbReference>
<feature type="compositionally biased region" description="Low complexity" evidence="7">
    <location>
        <begin position="117"/>
        <end position="126"/>
    </location>
</feature>
<gene>
    <name evidence="9" type="ORF">EMPS_08700</name>
</gene>
<feature type="compositionally biased region" description="Polar residues" evidence="7">
    <location>
        <begin position="136"/>
        <end position="156"/>
    </location>
</feature>
<evidence type="ECO:0000256" key="4">
    <source>
        <dbReference type="ARBA" id="ARBA00023163"/>
    </source>
</evidence>
<dbReference type="Proteomes" id="UP000827284">
    <property type="component" value="Unassembled WGS sequence"/>
</dbReference>
<dbReference type="InterPro" id="IPR009072">
    <property type="entry name" value="Histone-fold"/>
</dbReference>
<evidence type="ECO:0000256" key="2">
    <source>
        <dbReference type="ARBA" id="ARBA00009788"/>
    </source>
</evidence>
<keyword evidence="4" id="KW-0804">Transcription</keyword>
<reference evidence="9" key="1">
    <citation type="submission" date="2021-11" db="EMBL/GenBank/DDBJ databases">
        <authorList>
            <person name="Herlambang A."/>
            <person name="Guo Y."/>
            <person name="Takashima Y."/>
            <person name="Nishizawa T."/>
        </authorList>
    </citation>
    <scope>NUCLEOTIDE SEQUENCE</scope>
    <source>
        <strain evidence="9">E1425</strain>
    </source>
</reference>
<organism evidence="9 10">
    <name type="scientific">Entomortierella parvispora</name>
    <dbReference type="NCBI Taxonomy" id="205924"/>
    <lineage>
        <taxon>Eukaryota</taxon>
        <taxon>Fungi</taxon>
        <taxon>Fungi incertae sedis</taxon>
        <taxon>Mucoromycota</taxon>
        <taxon>Mortierellomycotina</taxon>
        <taxon>Mortierellomycetes</taxon>
        <taxon>Mortierellales</taxon>
        <taxon>Mortierellaceae</taxon>
        <taxon>Entomortierella</taxon>
    </lineage>
</organism>
<evidence type="ECO:0000256" key="1">
    <source>
        <dbReference type="ARBA" id="ARBA00004123"/>
    </source>
</evidence>
<feature type="domain" description="TAFII28-like protein" evidence="8">
    <location>
        <begin position="223"/>
        <end position="307"/>
    </location>
</feature>
<comment type="caution">
    <text evidence="9">The sequence shown here is derived from an EMBL/GenBank/DDBJ whole genome shotgun (WGS) entry which is preliminary data.</text>
</comment>
<dbReference type="Pfam" id="PF04719">
    <property type="entry name" value="TAFII28"/>
    <property type="match status" value="1"/>
</dbReference>
<proteinExistence type="inferred from homology"/>
<evidence type="ECO:0000256" key="6">
    <source>
        <dbReference type="ARBA" id="ARBA00072882"/>
    </source>
</evidence>